<dbReference type="GO" id="GO:0016780">
    <property type="term" value="F:phosphotransferase activity, for other substituted phosphate groups"/>
    <property type="evidence" value="ECO:0007669"/>
    <property type="project" value="TreeGrafter"/>
</dbReference>
<feature type="non-terminal residue" evidence="2">
    <location>
        <position position="1"/>
    </location>
</feature>
<dbReference type="InterPro" id="IPR036291">
    <property type="entry name" value="NAD(P)-bd_dom_sf"/>
</dbReference>
<protein>
    <recommendedName>
        <fullName evidence="1">Bacterial sugar transferase domain-containing protein</fullName>
    </recommendedName>
</protein>
<name>A0A0F8Z5E5_9ZZZZ</name>
<accession>A0A0F8Z5E5</accession>
<dbReference type="SUPFAM" id="SSF51735">
    <property type="entry name" value="NAD(P)-binding Rossmann-fold domains"/>
    <property type="match status" value="1"/>
</dbReference>
<organism evidence="2">
    <name type="scientific">marine sediment metagenome</name>
    <dbReference type="NCBI Taxonomy" id="412755"/>
    <lineage>
        <taxon>unclassified sequences</taxon>
        <taxon>metagenomes</taxon>
        <taxon>ecological metagenomes</taxon>
    </lineage>
</organism>
<dbReference type="PANTHER" id="PTHR30576">
    <property type="entry name" value="COLANIC BIOSYNTHESIS UDP-GLUCOSE LIPID CARRIER TRANSFERASE"/>
    <property type="match status" value="1"/>
</dbReference>
<evidence type="ECO:0000313" key="2">
    <source>
        <dbReference type="EMBL" id="KKK88968.1"/>
    </source>
</evidence>
<dbReference type="AlphaFoldDB" id="A0A0F8Z5E5"/>
<dbReference type="PANTHER" id="PTHR30576:SF20">
    <property type="entry name" value="QUINOVOSAMINEPHOSPHOTRANSFERAE-RELATED"/>
    <property type="match status" value="1"/>
</dbReference>
<reference evidence="2" key="1">
    <citation type="journal article" date="2015" name="Nature">
        <title>Complex archaea that bridge the gap between prokaryotes and eukaryotes.</title>
        <authorList>
            <person name="Spang A."/>
            <person name="Saw J.H."/>
            <person name="Jorgensen S.L."/>
            <person name="Zaremba-Niedzwiedzka K."/>
            <person name="Martijn J."/>
            <person name="Lind A.E."/>
            <person name="van Eijk R."/>
            <person name="Schleper C."/>
            <person name="Guy L."/>
            <person name="Ettema T.J."/>
        </authorList>
    </citation>
    <scope>NUCLEOTIDE SEQUENCE</scope>
</reference>
<proteinExistence type="predicted"/>
<comment type="caution">
    <text evidence="2">The sequence shown here is derived from an EMBL/GenBank/DDBJ whole genome shotgun (WGS) entry which is preliminary data.</text>
</comment>
<dbReference type="InterPro" id="IPR003362">
    <property type="entry name" value="Bact_transf"/>
</dbReference>
<dbReference type="EMBL" id="LAZR01049723">
    <property type="protein sequence ID" value="KKK88968.1"/>
    <property type="molecule type" value="Genomic_DNA"/>
</dbReference>
<evidence type="ECO:0000259" key="1">
    <source>
        <dbReference type="Pfam" id="PF02397"/>
    </source>
</evidence>
<gene>
    <name evidence="2" type="ORF">LCGC14_2737820</name>
</gene>
<sequence>KTKLDELLQFFNVLFGSMSFVGPRPEVPKYVAMYNDEQRKVLSVKPGFTDTAMTWGIEGMFLVASPDRVADDILSAVRRRRDVIYTPGFWRLIMLIIRMIPERVFKKLSV</sequence>
<dbReference type="Gene3D" id="3.40.50.720">
    <property type="entry name" value="NAD(P)-binding Rossmann-like Domain"/>
    <property type="match status" value="1"/>
</dbReference>
<dbReference type="Pfam" id="PF02397">
    <property type="entry name" value="Bac_transf"/>
    <property type="match status" value="1"/>
</dbReference>
<feature type="domain" description="Bacterial sugar transferase" evidence="1">
    <location>
        <begin position="1"/>
        <end position="54"/>
    </location>
</feature>